<reference evidence="3 4" key="2">
    <citation type="journal article" date="2016" name="Genome Announc.">
        <title>Permanent Draft Genome Sequences for Two Variants of Frankia sp. Strain CpI1, the First Frankia Strain Isolated from Root Nodules of Comptonia peregrina.</title>
        <authorList>
            <person name="Oshone R."/>
            <person name="Hurst S.G.IV."/>
            <person name="Abebe-Akele F."/>
            <person name="Simpson S."/>
            <person name="Morris K."/>
            <person name="Thomas W.K."/>
            <person name="Tisa L.S."/>
        </authorList>
    </citation>
    <scope>NUCLEOTIDE SEQUENCE [LARGE SCALE GENOMIC DNA]</scope>
    <source>
        <strain evidence="4">CpI1-S</strain>
    </source>
</reference>
<comment type="caution">
    <text evidence="3">The sequence shown here is derived from an EMBL/GenBank/DDBJ whole genome shotgun (WGS) entry which is preliminary data.</text>
</comment>
<keyword evidence="4" id="KW-1185">Reference proteome</keyword>
<evidence type="ECO:0000259" key="2">
    <source>
        <dbReference type="Pfam" id="PF19955"/>
    </source>
</evidence>
<organism evidence="3 4">
    <name type="scientific">Frankia torreyi</name>
    <dbReference type="NCBI Taxonomy" id="1856"/>
    <lineage>
        <taxon>Bacteria</taxon>
        <taxon>Bacillati</taxon>
        <taxon>Actinomycetota</taxon>
        <taxon>Actinomycetes</taxon>
        <taxon>Frankiales</taxon>
        <taxon>Frankiaceae</taxon>
        <taxon>Frankia</taxon>
    </lineage>
</organism>
<dbReference type="AlphaFoldDB" id="A0A0D8BBS9"/>
<evidence type="ECO:0000313" key="4">
    <source>
        <dbReference type="Proteomes" id="UP000032545"/>
    </source>
</evidence>
<feature type="domain" description="Effector-associated" evidence="2">
    <location>
        <begin position="4"/>
        <end position="84"/>
    </location>
</feature>
<evidence type="ECO:0000313" key="3">
    <source>
        <dbReference type="EMBL" id="KJE21651.1"/>
    </source>
</evidence>
<reference evidence="4" key="1">
    <citation type="submission" date="2015-02" db="EMBL/GenBank/DDBJ databases">
        <title>Draft Genome of Frankia sp. CpI1-S.</title>
        <authorList>
            <person name="Oshone R.T."/>
            <person name="Ngom M."/>
            <person name="Ghodhbane-Gtari F."/>
            <person name="Gtari M."/>
            <person name="Morris K."/>
            <person name="Thomas K."/>
            <person name="Sen A."/>
            <person name="Tisa L.S."/>
        </authorList>
    </citation>
    <scope>NUCLEOTIDE SEQUENCE [LARGE SCALE GENOMIC DNA]</scope>
    <source>
        <strain evidence="4">CpI1-S</strain>
    </source>
</reference>
<dbReference type="EMBL" id="JYFN01000033">
    <property type="protein sequence ID" value="KJE21651.1"/>
    <property type="molecule type" value="Genomic_DNA"/>
</dbReference>
<dbReference type="Pfam" id="PF19955">
    <property type="entry name" value="EAD1"/>
    <property type="match status" value="1"/>
</dbReference>
<gene>
    <name evidence="3" type="ORF">FF36_03984</name>
</gene>
<dbReference type="Proteomes" id="UP000032545">
    <property type="component" value="Unassembled WGS sequence"/>
</dbReference>
<dbReference type="RefSeq" id="WP_052681229.1">
    <property type="nucleotide sequence ID" value="NZ_JYFN01000033.1"/>
</dbReference>
<name>A0A0D8BBS9_9ACTN</name>
<evidence type="ECO:0000256" key="1">
    <source>
        <dbReference type="SAM" id="MobiDB-lite"/>
    </source>
</evidence>
<sequence length="148" mass="15531">MTERLTDGEVQALAGAFANSLSARQVLEAAGLAVARQPNWGDTTSLRFWREVNSLLGNGILPEGRRQVLAAAAAEFPANPVFAQPDLDGASEVPAPGGPDRPRHPDAEVWDGSPTFPVSITDSIGVMVGSGNVQTLNFGPMPDDADRP</sequence>
<feature type="region of interest" description="Disordered" evidence="1">
    <location>
        <begin position="81"/>
        <end position="115"/>
    </location>
</feature>
<accession>A0A0D8BBS9</accession>
<dbReference type="InterPro" id="IPR045430">
    <property type="entry name" value="EAD1"/>
</dbReference>
<protein>
    <recommendedName>
        <fullName evidence="2">Effector-associated domain-containing protein</fullName>
    </recommendedName>
</protein>
<proteinExistence type="predicted"/>
<dbReference type="PATRIC" id="fig|1502723.3.peg.3678"/>
<dbReference type="OrthoDB" id="3218396at2"/>